<feature type="site" description="Cleavage (non-hydrolytic); by autocatalysis" evidence="11">
    <location>
        <begin position="185"/>
        <end position="186"/>
    </location>
</feature>
<keyword evidence="3 11" id="KW-0210">Decarboxylase</keyword>
<evidence type="ECO:0000313" key="14">
    <source>
        <dbReference type="Proteomes" id="UP000251835"/>
    </source>
</evidence>
<accession>A0A7L4UMM6</accession>
<evidence type="ECO:0000256" key="12">
    <source>
        <dbReference type="SAM" id="Phobius"/>
    </source>
</evidence>
<comment type="function">
    <text evidence="11">Catalyzes the formation of phosphatidylethanolamine (PtdEtn) from phosphatidylserine (PtdSer).</text>
</comment>
<dbReference type="InterPro" id="IPR033175">
    <property type="entry name" value="PSD-A"/>
</dbReference>
<keyword evidence="8 11" id="KW-0456">Lyase</keyword>
<keyword evidence="5 11" id="KW-0472">Membrane</keyword>
<dbReference type="InterPro" id="IPR003817">
    <property type="entry name" value="PS_Dcarbxylase"/>
</dbReference>
<evidence type="ECO:0000256" key="10">
    <source>
        <dbReference type="ARBA" id="ARBA00023317"/>
    </source>
</evidence>
<gene>
    <name evidence="11" type="primary">psd</name>
    <name evidence="13" type="ORF">C7377_1512</name>
</gene>
<comment type="similarity">
    <text evidence="11">Belongs to the phosphatidylserine decarboxylase family. PSD-A subfamily.</text>
</comment>
<keyword evidence="12" id="KW-1133">Transmembrane helix</keyword>
<dbReference type="EMBL" id="QENZ01000005">
    <property type="protein sequence ID" value="PVX49874.1"/>
    <property type="molecule type" value="Genomic_DNA"/>
</dbReference>
<evidence type="ECO:0000256" key="3">
    <source>
        <dbReference type="ARBA" id="ARBA00022793"/>
    </source>
</evidence>
<feature type="chain" id="PRO_5029983525" description="Phosphatidylserine decarboxylase beta chain" evidence="11">
    <location>
        <begin position="1"/>
        <end position="185"/>
    </location>
</feature>
<proteinExistence type="inferred from homology"/>
<comment type="subcellular location">
    <subcellularLocation>
        <location evidence="11">Cell membrane</location>
        <topology evidence="11">Peripheral membrane protein</topology>
    </subcellularLocation>
</comment>
<protein>
    <recommendedName>
        <fullName evidence="11">Phosphatidylserine decarboxylase proenzyme</fullName>
        <ecNumber evidence="11">4.1.1.65</ecNumber>
    </recommendedName>
    <component>
        <recommendedName>
            <fullName evidence="11">Phosphatidylserine decarboxylase alpha chain</fullName>
        </recommendedName>
    </component>
    <component>
        <recommendedName>
            <fullName evidence="11">Phosphatidylserine decarboxylase beta chain</fullName>
        </recommendedName>
    </component>
</protein>
<dbReference type="OrthoDB" id="9790893at2"/>
<name>A0A7L4UMM6_BALHA</name>
<keyword evidence="6 11" id="KW-0865">Zymogen</keyword>
<comment type="caution">
    <text evidence="13">The sequence shown here is derived from an EMBL/GenBank/DDBJ whole genome shotgun (WGS) entry which is preliminary data.</text>
</comment>
<reference evidence="13 14" key="1">
    <citation type="submission" date="2018-05" db="EMBL/GenBank/DDBJ databases">
        <title>Genomic Encyclopedia of Type Strains, Phase IV (KMG-IV): sequencing the most valuable type-strain genomes for metagenomic binning, comparative biology and taxonomic classification.</title>
        <authorList>
            <person name="Goeker M."/>
        </authorList>
    </citation>
    <scope>NUCLEOTIDE SEQUENCE [LARGE SCALE GENOMIC DNA]</scope>
    <source>
        <strain evidence="13 14">DSM 28579</strain>
    </source>
</reference>
<evidence type="ECO:0000256" key="4">
    <source>
        <dbReference type="ARBA" id="ARBA00023098"/>
    </source>
</evidence>
<evidence type="ECO:0000256" key="7">
    <source>
        <dbReference type="ARBA" id="ARBA00023209"/>
    </source>
</evidence>
<evidence type="ECO:0000256" key="8">
    <source>
        <dbReference type="ARBA" id="ARBA00023239"/>
    </source>
</evidence>
<keyword evidence="10 11" id="KW-0670">Pyruvate</keyword>
<comment type="pathway">
    <text evidence="11">Phospholipid metabolism; phosphatidylethanolamine biosynthesis; phosphatidylethanolamine from CDP-diacylglycerol: step 2/2.</text>
</comment>
<comment type="cofactor">
    <cofactor evidence="11">
        <name>pyruvate</name>
        <dbReference type="ChEBI" id="CHEBI:15361"/>
    </cofactor>
    <text evidence="11">Binds 1 pyruvoyl group covalently per subunit.</text>
</comment>
<dbReference type="RefSeq" id="WP_116496737.1">
    <property type="nucleotide sequence ID" value="NZ_QENZ01000005.1"/>
</dbReference>
<evidence type="ECO:0000256" key="9">
    <source>
        <dbReference type="ARBA" id="ARBA00023264"/>
    </source>
</evidence>
<evidence type="ECO:0000256" key="6">
    <source>
        <dbReference type="ARBA" id="ARBA00023145"/>
    </source>
</evidence>
<dbReference type="NCBIfam" id="NF003678">
    <property type="entry name" value="PRK05305.1-2"/>
    <property type="match status" value="1"/>
</dbReference>
<comment type="catalytic activity">
    <reaction evidence="11">
        <text>a 1,2-diacyl-sn-glycero-3-phospho-L-serine + H(+) = a 1,2-diacyl-sn-glycero-3-phosphoethanolamine + CO2</text>
        <dbReference type="Rhea" id="RHEA:20828"/>
        <dbReference type="ChEBI" id="CHEBI:15378"/>
        <dbReference type="ChEBI" id="CHEBI:16526"/>
        <dbReference type="ChEBI" id="CHEBI:57262"/>
        <dbReference type="ChEBI" id="CHEBI:64612"/>
        <dbReference type="EC" id="4.1.1.65"/>
    </reaction>
</comment>
<dbReference type="UniPathway" id="UPA00558">
    <property type="reaction ID" value="UER00616"/>
</dbReference>
<dbReference type="Proteomes" id="UP000251835">
    <property type="component" value="Unassembled WGS sequence"/>
</dbReference>
<dbReference type="PANTHER" id="PTHR35809:SF1">
    <property type="entry name" value="ARCHAETIDYLSERINE DECARBOXYLASE PROENZYME-RELATED"/>
    <property type="match status" value="1"/>
</dbReference>
<feature type="transmembrane region" description="Helical" evidence="12">
    <location>
        <begin position="32"/>
        <end position="52"/>
    </location>
</feature>
<feature type="transmembrane region" description="Helical" evidence="12">
    <location>
        <begin position="7"/>
        <end position="26"/>
    </location>
</feature>
<dbReference type="PANTHER" id="PTHR35809">
    <property type="entry name" value="ARCHAETIDYLSERINE DECARBOXYLASE PROENZYME-RELATED"/>
    <property type="match status" value="1"/>
</dbReference>
<dbReference type="GO" id="GO:0005886">
    <property type="term" value="C:plasma membrane"/>
    <property type="evidence" value="ECO:0007669"/>
    <property type="project" value="UniProtKB-SubCell"/>
</dbReference>
<keyword evidence="4 11" id="KW-0443">Lipid metabolism</keyword>
<dbReference type="HAMAP" id="MF_00664">
    <property type="entry name" value="PS_decarb_PSD_A"/>
    <property type="match status" value="1"/>
</dbReference>
<feature type="chain" id="PRO_5029983526" description="Phosphatidylserine decarboxylase alpha chain" evidence="11">
    <location>
        <begin position="186"/>
        <end position="217"/>
    </location>
</feature>
<sequence length="217" mass="24646">MRLHKEGIIIISVALFLMLVINLGVYCYLPPIWAWIISIISIALFFLVVYFFREPKRIFNTINDAILCPCDGKVVVIEEVFETEYLKEKCIQISIFMSPLNVHINWHPISGKVLYSKHHSGKFYKAWLPKSSTDNERATVVTERADGVKILTRQIAGAMARRIVTYAKTNDEVIQGEQLGFIKFGSRVDVFVPLDAEIQVNLGQKVSGLHTVLAHVK</sequence>
<keyword evidence="2 11" id="KW-0444">Lipid biosynthesis</keyword>
<evidence type="ECO:0000256" key="11">
    <source>
        <dbReference type="HAMAP-Rule" id="MF_00664"/>
    </source>
</evidence>
<dbReference type="GO" id="GO:0006646">
    <property type="term" value="P:phosphatidylethanolamine biosynthetic process"/>
    <property type="evidence" value="ECO:0007669"/>
    <property type="project" value="UniProtKB-UniRule"/>
</dbReference>
<evidence type="ECO:0000256" key="1">
    <source>
        <dbReference type="ARBA" id="ARBA00022475"/>
    </source>
</evidence>
<dbReference type="EC" id="4.1.1.65" evidence="11"/>
<feature type="modified residue" description="Pyruvic acid (Ser); by autocatalysis" evidence="11">
    <location>
        <position position="186"/>
    </location>
</feature>
<keyword evidence="1 11" id="KW-1003">Cell membrane</keyword>
<dbReference type="AlphaFoldDB" id="A0A7L4UMM6"/>
<keyword evidence="7 11" id="KW-0594">Phospholipid biosynthesis</keyword>
<keyword evidence="14" id="KW-1185">Reference proteome</keyword>
<evidence type="ECO:0000256" key="5">
    <source>
        <dbReference type="ARBA" id="ARBA00023136"/>
    </source>
</evidence>
<dbReference type="Pfam" id="PF02666">
    <property type="entry name" value="PS_Dcarbxylase"/>
    <property type="match status" value="1"/>
</dbReference>
<comment type="PTM">
    <text evidence="11">Is synthesized initially as an inactive proenzyme. Formation of the active enzyme involves a self-maturation process in which the active site pyruvoyl group is generated from an internal serine residue via an autocatalytic post-translational modification. Two non-identical subunits are generated from the proenzyme in this reaction, and the pyruvate is formed at the N-terminus of the alpha chain, which is derived from the carboxyl end of the proenzyme. The post-translation cleavage follows an unusual pathway, termed non-hydrolytic serinolysis, in which the side chain hydroxyl group of the serine supplies its oxygen atom to form the C-terminus of the beta chain, while the remainder of the serine residue undergoes an oxidative deamination to produce ammonia and the pyruvoyl prosthetic group on the alpha chain.</text>
</comment>
<dbReference type="GO" id="GO:0004609">
    <property type="term" value="F:phosphatidylserine decarboxylase activity"/>
    <property type="evidence" value="ECO:0007669"/>
    <property type="project" value="UniProtKB-UniRule"/>
</dbReference>
<organism evidence="13 14">
    <name type="scientific">Balneicella halophila</name>
    <dbReference type="NCBI Taxonomy" id="1537566"/>
    <lineage>
        <taxon>Bacteria</taxon>
        <taxon>Pseudomonadati</taxon>
        <taxon>Bacteroidota</taxon>
        <taxon>Bacteroidia</taxon>
        <taxon>Bacteroidales</taxon>
        <taxon>Balneicellaceae</taxon>
        <taxon>Balneicella</taxon>
    </lineage>
</organism>
<keyword evidence="9 11" id="KW-1208">Phospholipid metabolism</keyword>
<evidence type="ECO:0000256" key="2">
    <source>
        <dbReference type="ARBA" id="ARBA00022516"/>
    </source>
</evidence>
<comment type="subunit">
    <text evidence="11">Heterodimer of a large membrane-associated beta subunit and a small pyruvoyl-containing alpha subunit.</text>
</comment>
<keyword evidence="12" id="KW-0812">Transmembrane</keyword>
<evidence type="ECO:0000313" key="13">
    <source>
        <dbReference type="EMBL" id="PVX49874.1"/>
    </source>
</evidence>
<feature type="active site" description="Schiff-base intermediate with substrate; via pyruvic acid" evidence="11">
    <location>
        <position position="186"/>
    </location>
</feature>